<evidence type="ECO:0000256" key="1">
    <source>
        <dbReference type="ARBA" id="ARBA00006611"/>
    </source>
</evidence>
<feature type="domain" description="Bacterial type II secretion system protein E" evidence="3">
    <location>
        <begin position="102"/>
        <end position="357"/>
    </location>
</feature>
<dbReference type="InterPro" id="IPR050921">
    <property type="entry name" value="T4SS_GSP_E_ATPase"/>
</dbReference>
<evidence type="ECO:0000313" key="5">
    <source>
        <dbReference type="Proteomes" id="UP000199012"/>
    </source>
</evidence>
<dbReference type="SUPFAM" id="SSF52540">
    <property type="entry name" value="P-loop containing nucleoside triphosphate hydrolases"/>
    <property type="match status" value="1"/>
</dbReference>
<dbReference type="Pfam" id="PF00437">
    <property type="entry name" value="T2SSE"/>
    <property type="match status" value="1"/>
</dbReference>
<keyword evidence="5" id="KW-1185">Reference proteome</keyword>
<proteinExistence type="inferred from homology"/>
<dbReference type="InterPro" id="IPR001482">
    <property type="entry name" value="T2SS/T4SS_dom"/>
</dbReference>
<gene>
    <name evidence="4" type="ORF">SAMN05421867_10538</name>
</gene>
<dbReference type="InterPro" id="IPR022399">
    <property type="entry name" value="TadA-like_ATPase"/>
</dbReference>
<dbReference type="NCBIfam" id="TIGR03819">
    <property type="entry name" value="heli_sec_ATPase"/>
    <property type="match status" value="1"/>
</dbReference>
<feature type="compositionally biased region" description="Low complexity" evidence="2">
    <location>
        <begin position="1"/>
        <end position="17"/>
    </location>
</feature>
<name>A0A1I0XIP6_9CELL</name>
<dbReference type="EMBL" id="FOKA01000005">
    <property type="protein sequence ID" value="SFB00088.1"/>
    <property type="molecule type" value="Genomic_DNA"/>
</dbReference>
<dbReference type="PANTHER" id="PTHR30486">
    <property type="entry name" value="TWITCHING MOTILITY PROTEIN PILT"/>
    <property type="match status" value="1"/>
</dbReference>
<dbReference type="PANTHER" id="PTHR30486:SF6">
    <property type="entry name" value="TYPE IV PILUS RETRACTATION ATPASE PILT"/>
    <property type="match status" value="1"/>
</dbReference>
<evidence type="ECO:0000256" key="2">
    <source>
        <dbReference type="SAM" id="MobiDB-lite"/>
    </source>
</evidence>
<dbReference type="GO" id="GO:0016887">
    <property type="term" value="F:ATP hydrolysis activity"/>
    <property type="evidence" value="ECO:0007669"/>
    <property type="project" value="InterPro"/>
</dbReference>
<organism evidence="4 5">
    <name type="scientific">Cellulomonas marina</name>
    <dbReference type="NCBI Taxonomy" id="988821"/>
    <lineage>
        <taxon>Bacteria</taxon>
        <taxon>Bacillati</taxon>
        <taxon>Actinomycetota</taxon>
        <taxon>Actinomycetes</taxon>
        <taxon>Micrococcales</taxon>
        <taxon>Cellulomonadaceae</taxon>
        <taxon>Cellulomonas</taxon>
    </lineage>
</organism>
<dbReference type="InterPro" id="IPR027417">
    <property type="entry name" value="P-loop_NTPase"/>
</dbReference>
<evidence type="ECO:0000313" key="4">
    <source>
        <dbReference type="EMBL" id="SFB00088.1"/>
    </source>
</evidence>
<reference evidence="4 5" key="1">
    <citation type="submission" date="2016-10" db="EMBL/GenBank/DDBJ databases">
        <authorList>
            <person name="de Groot N.N."/>
        </authorList>
    </citation>
    <scope>NUCLEOTIDE SEQUENCE [LARGE SCALE GENOMIC DNA]</scope>
    <source>
        <strain evidence="4 5">CGMCC 4.6945</strain>
    </source>
</reference>
<dbReference type="AlphaFoldDB" id="A0A1I0XIP6"/>
<feature type="region of interest" description="Disordered" evidence="2">
    <location>
        <begin position="1"/>
        <end position="23"/>
    </location>
</feature>
<accession>A0A1I0XIP6</accession>
<sequence length="434" mass="43681">MSAVARTGRVARAAGPAVEHRAGGDVPAAAWHEEGDPAVVVPPRLLADVRHRLSGTAGGAGPAGPTPDDLPAAVRAAARAAGLVLGDEGAHALVAATRDALAGAGPLQPLLDDPAVTDVLVNGPEDVWVERAGTLRRADLALGTVEDVRALAVRLAALGGQRLDDAVPTVDARLPDGTRLHAVLPPVADGCALLSLRVVRPRAFTLAELTAAGTLAPGLAEVLAALVAARASLVVSGATGAGKTTLLAALLSLVPHDERVLVVEESGELAPRHPHVVRLLARRANVEGAGGVDLTDLVRQALRMRPDRLVLGECRGAEVATVMAALNTGHEGGCVTVHANAAADVPARLEALAALAGLDRAAVAAQASAAFEAVLHLRRVPGGGRRLVSVGVLGRGGDGTLVVTSALEVGAGGGVTAGPAWARLQERLDVRGPV</sequence>
<dbReference type="Gene3D" id="3.40.50.300">
    <property type="entry name" value="P-loop containing nucleotide triphosphate hydrolases"/>
    <property type="match status" value="1"/>
</dbReference>
<dbReference type="Proteomes" id="UP000199012">
    <property type="component" value="Unassembled WGS sequence"/>
</dbReference>
<dbReference type="Gene3D" id="3.30.450.380">
    <property type="match status" value="1"/>
</dbReference>
<dbReference type="STRING" id="988821.SAMN05421867_10538"/>
<protein>
    <submittedName>
        <fullName evidence="4">Pilus assembly protein CpaF</fullName>
    </submittedName>
</protein>
<comment type="similarity">
    <text evidence="1">Belongs to the GSP E family.</text>
</comment>
<evidence type="ECO:0000259" key="3">
    <source>
        <dbReference type="Pfam" id="PF00437"/>
    </source>
</evidence>